<name>A0A166TF19_9AGAM</name>
<feature type="compositionally biased region" description="Polar residues" evidence="1">
    <location>
        <begin position="16"/>
        <end position="28"/>
    </location>
</feature>
<organism evidence="2 3">
    <name type="scientific">Athelia psychrophila</name>
    <dbReference type="NCBI Taxonomy" id="1759441"/>
    <lineage>
        <taxon>Eukaryota</taxon>
        <taxon>Fungi</taxon>
        <taxon>Dikarya</taxon>
        <taxon>Basidiomycota</taxon>
        <taxon>Agaricomycotina</taxon>
        <taxon>Agaricomycetes</taxon>
        <taxon>Agaricomycetidae</taxon>
        <taxon>Atheliales</taxon>
        <taxon>Atheliaceae</taxon>
        <taxon>Athelia</taxon>
    </lineage>
</organism>
<accession>A0A166TF19</accession>
<evidence type="ECO:0000256" key="1">
    <source>
        <dbReference type="SAM" id="MobiDB-lite"/>
    </source>
</evidence>
<dbReference type="Proteomes" id="UP000076532">
    <property type="component" value="Unassembled WGS sequence"/>
</dbReference>
<dbReference type="EMBL" id="KV417493">
    <property type="protein sequence ID" value="KZP30549.1"/>
    <property type="molecule type" value="Genomic_DNA"/>
</dbReference>
<reference evidence="2 3" key="1">
    <citation type="journal article" date="2016" name="Mol. Biol. Evol.">
        <title>Comparative Genomics of Early-Diverging Mushroom-Forming Fungi Provides Insights into the Origins of Lignocellulose Decay Capabilities.</title>
        <authorList>
            <person name="Nagy L.G."/>
            <person name="Riley R."/>
            <person name="Tritt A."/>
            <person name="Adam C."/>
            <person name="Daum C."/>
            <person name="Floudas D."/>
            <person name="Sun H."/>
            <person name="Yadav J.S."/>
            <person name="Pangilinan J."/>
            <person name="Larsson K.H."/>
            <person name="Matsuura K."/>
            <person name="Barry K."/>
            <person name="Labutti K."/>
            <person name="Kuo R."/>
            <person name="Ohm R.A."/>
            <person name="Bhattacharya S.S."/>
            <person name="Shirouzu T."/>
            <person name="Yoshinaga Y."/>
            <person name="Martin F.M."/>
            <person name="Grigoriev I.V."/>
            <person name="Hibbett D.S."/>
        </authorList>
    </citation>
    <scope>NUCLEOTIDE SEQUENCE [LARGE SCALE GENOMIC DNA]</scope>
    <source>
        <strain evidence="2 3">CBS 109695</strain>
    </source>
</reference>
<evidence type="ECO:0000313" key="2">
    <source>
        <dbReference type="EMBL" id="KZP30549.1"/>
    </source>
</evidence>
<protein>
    <submittedName>
        <fullName evidence="2">Uncharacterized protein</fullName>
    </submittedName>
</protein>
<proteinExistence type="predicted"/>
<feature type="compositionally biased region" description="Low complexity" evidence="1">
    <location>
        <begin position="40"/>
        <end position="50"/>
    </location>
</feature>
<feature type="region of interest" description="Disordered" evidence="1">
    <location>
        <begin position="40"/>
        <end position="60"/>
    </location>
</feature>
<evidence type="ECO:0000313" key="3">
    <source>
        <dbReference type="Proteomes" id="UP000076532"/>
    </source>
</evidence>
<dbReference type="AlphaFoldDB" id="A0A166TF19"/>
<sequence length="107" mass="11658">MSQPNISAEAARRTPASKSLINSRPTSNLHEIGSVCDAASDAPSDALPSDETAMSAKPTPGYSMAYGYLAYREWLLSRAIFFKLCEGKEDWLRILCAAIVISEECEL</sequence>
<keyword evidence="3" id="KW-1185">Reference proteome</keyword>
<feature type="region of interest" description="Disordered" evidence="1">
    <location>
        <begin position="1"/>
        <end position="28"/>
    </location>
</feature>
<gene>
    <name evidence="2" type="ORF">FIBSPDRAFT_945903</name>
</gene>